<evidence type="ECO:0000313" key="5">
    <source>
        <dbReference type="Proteomes" id="UP000247498"/>
    </source>
</evidence>
<dbReference type="InterPro" id="IPR044150">
    <property type="entry name" value="HDAC_classIV"/>
</dbReference>
<reference evidence="4 5" key="1">
    <citation type="journal article" date="2018" name="Sci. Rep.">
        <title>Raphidocelis subcapitata (=Pseudokirchneriella subcapitata) provides an insight into genome evolution and environmental adaptations in the Sphaeropleales.</title>
        <authorList>
            <person name="Suzuki S."/>
            <person name="Yamaguchi H."/>
            <person name="Nakajima N."/>
            <person name="Kawachi M."/>
        </authorList>
    </citation>
    <scope>NUCLEOTIDE SEQUENCE [LARGE SCALE GENOMIC DNA]</scope>
    <source>
        <strain evidence="4 5">NIES-35</strain>
    </source>
</reference>
<dbReference type="AlphaFoldDB" id="A0A2V0P2Q0"/>
<dbReference type="CDD" id="cd09993">
    <property type="entry name" value="HDAC_classIV"/>
    <property type="match status" value="1"/>
</dbReference>
<dbReference type="GO" id="GO:0040029">
    <property type="term" value="P:epigenetic regulation of gene expression"/>
    <property type="evidence" value="ECO:0007669"/>
    <property type="project" value="TreeGrafter"/>
</dbReference>
<dbReference type="PANTHER" id="PTHR10625:SF32">
    <property type="entry name" value="HISTONE DEACETYLASE"/>
    <property type="match status" value="1"/>
</dbReference>
<feature type="compositionally biased region" description="Low complexity" evidence="2">
    <location>
        <begin position="56"/>
        <end position="66"/>
    </location>
</feature>
<dbReference type="SUPFAM" id="SSF52768">
    <property type="entry name" value="Arginase/deacetylase"/>
    <property type="match status" value="1"/>
</dbReference>
<dbReference type="Gene3D" id="3.40.800.20">
    <property type="entry name" value="Histone deacetylase domain"/>
    <property type="match status" value="1"/>
</dbReference>
<protein>
    <submittedName>
        <fullName evidence="4">Histone deacetylase</fullName>
    </submittedName>
</protein>
<feature type="region of interest" description="Disordered" evidence="2">
    <location>
        <begin position="13"/>
        <end position="67"/>
    </location>
</feature>
<dbReference type="GO" id="GO:0004407">
    <property type="term" value="F:histone deacetylase activity"/>
    <property type="evidence" value="ECO:0007669"/>
    <property type="project" value="InterPro"/>
</dbReference>
<comment type="caution">
    <text evidence="4">The sequence shown here is derived from an EMBL/GenBank/DDBJ whole genome shotgun (WGS) entry which is preliminary data.</text>
</comment>
<gene>
    <name evidence="4" type="ORF">Rsub_07113</name>
</gene>
<dbReference type="InterPro" id="IPR037138">
    <property type="entry name" value="His_deacetylse_dom_sf"/>
</dbReference>
<sequence>MIAAGLRRCCLLSRGGGGGGGGTRRGAASGGGRGRLAAAPPPPPPLRQQPSKRPRAPAAAAFSTRGAPPPMPVVHHPLYSAPRLAPGHQFPMQVFDAIHARLLRLGMVLPSQVAVPQRLPSDAELAVVHDPEYVAAFSSCSLDDARIRRIGFREATSTPLLVERTKAEVAGTLLTAELALARGLACNTAGGTHHAHRDYGSGYCILNDLSFAAHELLRRGAVARVLILDLDVHQGDGTATICAGNPAIFTLSVHCESNFPARKARSTLDVGLPDGAGDEPYLRAVSDALPGALEDFRPDLVLYDAGVDVHAADALGRLCVTDAGLLRRELLVLDTCLGAGVPVAGYVGGGYADDLEVLAARHCALHEAALRMYRDHGL</sequence>
<accession>A0A2V0P2Q0</accession>
<dbReference type="InterPro" id="IPR023696">
    <property type="entry name" value="Ureohydrolase_dom_sf"/>
</dbReference>
<name>A0A2V0P2Q0_9CHLO</name>
<dbReference type="InterPro" id="IPR023801">
    <property type="entry name" value="His_deacetylse_dom"/>
</dbReference>
<proteinExistence type="predicted"/>
<dbReference type="PANTHER" id="PTHR10625">
    <property type="entry name" value="HISTONE DEACETYLASE HDAC1-RELATED"/>
    <property type="match status" value="1"/>
</dbReference>
<evidence type="ECO:0000259" key="3">
    <source>
        <dbReference type="Pfam" id="PF00850"/>
    </source>
</evidence>
<dbReference type="OrthoDB" id="437693at2759"/>
<dbReference type="PRINTS" id="PR01270">
    <property type="entry name" value="HDASUPER"/>
</dbReference>
<organism evidence="4 5">
    <name type="scientific">Raphidocelis subcapitata</name>
    <dbReference type="NCBI Taxonomy" id="307507"/>
    <lineage>
        <taxon>Eukaryota</taxon>
        <taxon>Viridiplantae</taxon>
        <taxon>Chlorophyta</taxon>
        <taxon>core chlorophytes</taxon>
        <taxon>Chlorophyceae</taxon>
        <taxon>CS clade</taxon>
        <taxon>Sphaeropleales</taxon>
        <taxon>Selenastraceae</taxon>
        <taxon>Raphidocelis</taxon>
    </lineage>
</organism>
<feature type="domain" description="Histone deacetylase" evidence="3">
    <location>
        <begin position="90"/>
        <end position="354"/>
    </location>
</feature>
<keyword evidence="5" id="KW-1185">Reference proteome</keyword>
<evidence type="ECO:0000256" key="1">
    <source>
        <dbReference type="ARBA" id="ARBA00022801"/>
    </source>
</evidence>
<dbReference type="Proteomes" id="UP000247498">
    <property type="component" value="Unassembled WGS sequence"/>
</dbReference>
<dbReference type="STRING" id="307507.A0A2V0P2Q0"/>
<dbReference type="GO" id="GO:0016787">
    <property type="term" value="F:hydrolase activity"/>
    <property type="evidence" value="ECO:0007669"/>
    <property type="project" value="UniProtKB-KW"/>
</dbReference>
<dbReference type="InParanoid" id="A0A2V0P2Q0"/>
<dbReference type="EMBL" id="BDRX01000048">
    <property type="protein sequence ID" value="GBF94126.1"/>
    <property type="molecule type" value="Genomic_DNA"/>
</dbReference>
<dbReference type="InterPro" id="IPR000286">
    <property type="entry name" value="HDACs"/>
</dbReference>
<dbReference type="Pfam" id="PF00850">
    <property type="entry name" value="Hist_deacetyl"/>
    <property type="match status" value="1"/>
</dbReference>
<keyword evidence="1" id="KW-0378">Hydrolase</keyword>
<evidence type="ECO:0000313" key="4">
    <source>
        <dbReference type="EMBL" id="GBF94126.1"/>
    </source>
</evidence>
<feature type="compositionally biased region" description="Gly residues" evidence="2">
    <location>
        <begin position="14"/>
        <end position="34"/>
    </location>
</feature>
<evidence type="ECO:0000256" key="2">
    <source>
        <dbReference type="SAM" id="MobiDB-lite"/>
    </source>
</evidence>